<keyword evidence="4" id="KW-1185">Reference proteome</keyword>
<organism evidence="3 4">
    <name type="scientific">Cylicocyclus nassatus</name>
    <name type="common">Nematode worm</name>
    <dbReference type="NCBI Taxonomy" id="53992"/>
    <lineage>
        <taxon>Eukaryota</taxon>
        <taxon>Metazoa</taxon>
        <taxon>Ecdysozoa</taxon>
        <taxon>Nematoda</taxon>
        <taxon>Chromadorea</taxon>
        <taxon>Rhabditida</taxon>
        <taxon>Rhabditina</taxon>
        <taxon>Rhabditomorpha</taxon>
        <taxon>Strongyloidea</taxon>
        <taxon>Strongylidae</taxon>
        <taxon>Cylicocyclus</taxon>
    </lineage>
</organism>
<proteinExistence type="predicted"/>
<protein>
    <recommendedName>
        <fullName evidence="2">XRN2-binding (XTBD) domain-containing protein</fullName>
    </recommendedName>
</protein>
<feature type="compositionally biased region" description="Pro residues" evidence="1">
    <location>
        <begin position="85"/>
        <end position="99"/>
    </location>
</feature>
<dbReference type="Pfam" id="PF24799">
    <property type="entry name" value="Paxt-1_C"/>
    <property type="match status" value="1"/>
</dbReference>
<comment type="caution">
    <text evidence="3">The sequence shown here is derived from an EMBL/GenBank/DDBJ whole genome shotgun (WGS) entry which is preliminary data.</text>
</comment>
<dbReference type="EMBL" id="CATQJL010000112">
    <property type="protein sequence ID" value="CAJ0592835.1"/>
    <property type="molecule type" value="Genomic_DNA"/>
</dbReference>
<gene>
    <name evidence="3" type="ORF">CYNAS_LOCUS4818</name>
</gene>
<evidence type="ECO:0000313" key="3">
    <source>
        <dbReference type="EMBL" id="CAJ0592835.1"/>
    </source>
</evidence>
<evidence type="ECO:0000256" key="1">
    <source>
        <dbReference type="SAM" id="MobiDB-lite"/>
    </source>
</evidence>
<dbReference type="PROSITE" id="PS51827">
    <property type="entry name" value="XTBD"/>
    <property type="match status" value="1"/>
</dbReference>
<evidence type="ECO:0000313" key="4">
    <source>
        <dbReference type="Proteomes" id="UP001176961"/>
    </source>
</evidence>
<name>A0AA36DSG5_CYLNA</name>
<dbReference type="Proteomes" id="UP001176961">
    <property type="component" value="Unassembled WGS sequence"/>
</dbReference>
<evidence type="ECO:0000259" key="2">
    <source>
        <dbReference type="PROSITE" id="PS51827"/>
    </source>
</evidence>
<reference evidence="3" key="1">
    <citation type="submission" date="2023-07" db="EMBL/GenBank/DDBJ databases">
        <authorList>
            <consortium name="CYATHOMIX"/>
        </authorList>
    </citation>
    <scope>NUCLEOTIDE SEQUENCE</scope>
    <source>
        <strain evidence="3">N/A</strain>
    </source>
</reference>
<dbReference type="Pfam" id="PF11952">
    <property type="entry name" value="XTBD"/>
    <property type="match status" value="1"/>
</dbReference>
<feature type="domain" description="XRN2-binding (XTBD)" evidence="2">
    <location>
        <begin position="7"/>
        <end position="91"/>
    </location>
</feature>
<dbReference type="AlphaFoldDB" id="A0AA36DSG5"/>
<dbReference type="InterPro" id="IPR057067">
    <property type="entry name" value="Paxt-1-like_C"/>
</dbReference>
<sequence>MSIEEEVDKERKHYECDRVWLIRRTFLRKYWNEMPRDRLLCLSQLFINVNMIGCVYSDAVMKKVRTYGAGIMEEANRLFEEEKPAPAPAPAPAPTPAPSKPTTAAEPQRPIAHAHHRHNANNVRMSSEELYMQDKMKQIRIFLLQADYRASAMEMLNHATGRARSPWTQNISDGVMRLSIANVLVMQHKFTQPNVDILESTVNAVVETFLHGGDVTIKGRMVYFNGAGPQDLYCNFLKRCLKKAEKLASGARSYKALNLALEKVNLSLSQHCTHLQGWSQKVDLRIGDLLAISRVLSKGDCVRPKLDRAIDDMCARISDMIAGGSCDVVKSATGLELR</sequence>
<accession>A0AA36DSG5</accession>
<dbReference type="PANTHER" id="PTHR48430:SF1">
    <property type="entry name" value="PARTNER OF XRN-2 PROTEIN 1"/>
    <property type="match status" value="1"/>
</dbReference>
<feature type="region of interest" description="Disordered" evidence="1">
    <location>
        <begin position="81"/>
        <end position="108"/>
    </location>
</feature>
<dbReference type="PANTHER" id="PTHR48430">
    <property type="entry name" value="PARTNER OF XRN-2 PROTEIN 1"/>
    <property type="match status" value="1"/>
</dbReference>
<dbReference type="InterPro" id="IPR021859">
    <property type="entry name" value="XTBD"/>
</dbReference>